<keyword evidence="3" id="KW-1185">Reference proteome</keyword>
<evidence type="ECO:0000313" key="2">
    <source>
        <dbReference type="EMBL" id="VTJ59135.1"/>
    </source>
</evidence>
<feature type="compositionally biased region" description="Polar residues" evidence="1">
    <location>
        <begin position="218"/>
        <end position="228"/>
    </location>
</feature>
<proteinExistence type="predicted"/>
<protein>
    <submittedName>
        <fullName evidence="2">Uncharacterized protein</fullName>
    </submittedName>
</protein>
<feature type="compositionally biased region" description="Low complexity" evidence="1">
    <location>
        <begin position="166"/>
        <end position="188"/>
    </location>
</feature>
<dbReference type="EMBL" id="CABDUW010000117">
    <property type="protein sequence ID" value="VTJ59135.1"/>
    <property type="molecule type" value="Genomic_DNA"/>
</dbReference>
<sequence>MLSGPGSLARGPHPTSPRQDGHGSPGGPQAEAPIKEAHGEALGSLQQSPNPGHSPESAASHPGGPAQPSQQKARGSPGPLPTPKTQSTGSGVAAGPLARLGRRREARLPFSRFLDEVAVRVLDPGTLEAFRGPRGLGAAPTPEAQGPGLAQEPLAGTATPEEEEAAPSPQLSSEAAAGAVRGVGPGQAEETRGPCVGSDEHGGPSASPWRPPGPVSAPTATQCLGRQPTEGQQQVVVLSSALSLPWGGHLGCLGRASLKALLPTV</sequence>
<comment type="caution">
    <text evidence="2">The sequence shown here is derived from an EMBL/GenBank/DDBJ whole genome shotgun (WGS) entry which is preliminary data.</text>
</comment>
<evidence type="ECO:0000256" key="1">
    <source>
        <dbReference type="SAM" id="MobiDB-lite"/>
    </source>
</evidence>
<organism evidence="2 3">
    <name type="scientific">Marmota monax</name>
    <name type="common">Woodchuck</name>
    <dbReference type="NCBI Taxonomy" id="9995"/>
    <lineage>
        <taxon>Eukaryota</taxon>
        <taxon>Metazoa</taxon>
        <taxon>Chordata</taxon>
        <taxon>Craniata</taxon>
        <taxon>Vertebrata</taxon>
        <taxon>Euteleostomi</taxon>
        <taxon>Mammalia</taxon>
        <taxon>Eutheria</taxon>
        <taxon>Euarchontoglires</taxon>
        <taxon>Glires</taxon>
        <taxon>Rodentia</taxon>
        <taxon>Sciuromorpha</taxon>
        <taxon>Sciuridae</taxon>
        <taxon>Xerinae</taxon>
        <taxon>Marmotini</taxon>
        <taxon>Marmota</taxon>
    </lineage>
</organism>
<gene>
    <name evidence="2" type="ORF">MONAX_5E028594</name>
</gene>
<accession>A0A5E4APP9</accession>
<reference evidence="2" key="1">
    <citation type="submission" date="2019-04" db="EMBL/GenBank/DDBJ databases">
        <authorList>
            <person name="Alioto T."/>
            <person name="Alioto T."/>
        </authorList>
    </citation>
    <scope>NUCLEOTIDE SEQUENCE [LARGE SCALE GENOMIC DNA]</scope>
</reference>
<feature type="region of interest" description="Disordered" evidence="1">
    <location>
        <begin position="128"/>
        <end position="228"/>
    </location>
</feature>
<dbReference type="AlphaFoldDB" id="A0A5E4APP9"/>
<dbReference type="Proteomes" id="UP000335636">
    <property type="component" value="Unassembled WGS sequence"/>
</dbReference>
<evidence type="ECO:0000313" key="3">
    <source>
        <dbReference type="Proteomes" id="UP000335636"/>
    </source>
</evidence>
<name>A0A5E4APP9_MARMO</name>
<feature type="region of interest" description="Disordered" evidence="1">
    <location>
        <begin position="1"/>
        <end position="114"/>
    </location>
</feature>